<dbReference type="SUPFAM" id="SSF53474">
    <property type="entry name" value="alpha/beta-Hydrolases"/>
    <property type="match status" value="1"/>
</dbReference>
<reference evidence="2 3" key="1">
    <citation type="submission" date="2019-10" db="EMBL/GenBank/DDBJ databases">
        <title>Nocardia macrotermitis sp. nov. and Nocardia aurantia sp. nov., isolated from the gut of fungus growing-termite Macrotermes natalensis.</title>
        <authorList>
            <person name="Benndorf R."/>
            <person name="Schwitalla J."/>
            <person name="Martin K."/>
            <person name="De Beer W."/>
            <person name="Kaster A.-K."/>
            <person name="Vollmers J."/>
            <person name="Poulsen M."/>
            <person name="Beemelmanns C."/>
        </authorList>
    </citation>
    <scope>NUCLEOTIDE SEQUENCE [LARGE SCALE GENOMIC DNA]</scope>
    <source>
        <strain evidence="2 3">RB56</strain>
    </source>
</reference>
<dbReference type="OrthoDB" id="27092at2"/>
<proteinExistence type="predicted"/>
<dbReference type="PANTHER" id="PTHR46438:SF11">
    <property type="entry name" value="LIPASE-RELATED"/>
    <property type="match status" value="1"/>
</dbReference>
<dbReference type="AlphaFoldDB" id="A0A7K0DYT9"/>
<dbReference type="Gene3D" id="3.40.50.1820">
    <property type="entry name" value="alpha/beta hydrolase"/>
    <property type="match status" value="1"/>
</dbReference>
<dbReference type="EMBL" id="WEGI01000016">
    <property type="protein sequence ID" value="MQY30973.1"/>
    <property type="molecule type" value="Genomic_DNA"/>
</dbReference>
<sequence length="280" mass="30292">MVNYCYGDRVGSAREGRRWVHHHRVGRGEPLVLVHGVGSRWQVWEPLLPVLAESFDVIAVDLPGFGGSDPLPHTTVDDLTDALAAFLTEQGLDRPHLAGNSMGGLIALNLAARIRARSVTAYSPIGFWSSPGVWWCRRSLGMSKTLGLRLRPLLPAILGSAAGRTAFLGLIFGKPWAVGAGVALATARGGLDSPGFDPALASFPAARLRDGGRLEHIPVTIAWGDRDLLLTYASQSRRARDWLPHARHVTLPGSGHTPFYDDPRRCADLLLRQRTAAPAE</sequence>
<keyword evidence="3" id="KW-1185">Reference proteome</keyword>
<dbReference type="GO" id="GO:0003824">
    <property type="term" value="F:catalytic activity"/>
    <property type="evidence" value="ECO:0007669"/>
    <property type="project" value="UniProtKB-ARBA"/>
</dbReference>
<comment type="caution">
    <text evidence="2">The sequence shown here is derived from an EMBL/GenBank/DDBJ whole genome shotgun (WGS) entry which is preliminary data.</text>
</comment>
<gene>
    <name evidence="2" type="ORF">NRB56_65780</name>
</gene>
<dbReference type="Proteomes" id="UP000431401">
    <property type="component" value="Unassembled WGS sequence"/>
</dbReference>
<organism evidence="2 3">
    <name type="scientific">Nocardia aurantia</name>
    <dbReference type="NCBI Taxonomy" id="2585199"/>
    <lineage>
        <taxon>Bacteria</taxon>
        <taxon>Bacillati</taxon>
        <taxon>Actinomycetota</taxon>
        <taxon>Actinomycetes</taxon>
        <taxon>Mycobacteriales</taxon>
        <taxon>Nocardiaceae</taxon>
        <taxon>Nocardia</taxon>
    </lineage>
</organism>
<evidence type="ECO:0000313" key="2">
    <source>
        <dbReference type="EMBL" id="MQY30973.1"/>
    </source>
</evidence>
<dbReference type="PRINTS" id="PR00111">
    <property type="entry name" value="ABHYDROLASE"/>
</dbReference>
<dbReference type="InterPro" id="IPR029058">
    <property type="entry name" value="AB_hydrolase_fold"/>
</dbReference>
<evidence type="ECO:0000259" key="1">
    <source>
        <dbReference type="Pfam" id="PF00561"/>
    </source>
</evidence>
<name>A0A7K0DYT9_9NOCA</name>
<feature type="domain" description="AB hydrolase-1" evidence="1">
    <location>
        <begin position="30"/>
        <end position="263"/>
    </location>
</feature>
<dbReference type="PANTHER" id="PTHR46438">
    <property type="entry name" value="ALPHA/BETA-HYDROLASES SUPERFAMILY PROTEIN"/>
    <property type="match status" value="1"/>
</dbReference>
<dbReference type="InterPro" id="IPR000073">
    <property type="entry name" value="AB_hydrolase_1"/>
</dbReference>
<evidence type="ECO:0000313" key="3">
    <source>
        <dbReference type="Proteomes" id="UP000431401"/>
    </source>
</evidence>
<protein>
    <recommendedName>
        <fullName evidence="1">AB hydrolase-1 domain-containing protein</fullName>
    </recommendedName>
</protein>
<dbReference type="Pfam" id="PF00561">
    <property type="entry name" value="Abhydrolase_1"/>
    <property type="match status" value="1"/>
</dbReference>
<accession>A0A7K0DYT9</accession>